<evidence type="ECO:0000259" key="4">
    <source>
        <dbReference type="Pfam" id="PF09375"/>
    </source>
</evidence>
<comment type="subcellular location">
    <subcellularLocation>
        <location evidence="1">Cell envelope</location>
    </subcellularLocation>
</comment>
<reference evidence="5" key="1">
    <citation type="submission" date="2023-06" db="EMBL/GenBank/DDBJ databases">
        <title>Genomic of Agaribacillus aureum.</title>
        <authorList>
            <person name="Wang G."/>
        </authorList>
    </citation>
    <scope>NUCLEOTIDE SEQUENCE</scope>
    <source>
        <strain evidence="5">BMA12</strain>
    </source>
</reference>
<feature type="chain" id="PRO_5047256895" evidence="3">
    <location>
        <begin position="22"/>
        <end position="374"/>
    </location>
</feature>
<dbReference type="PROSITE" id="PS51257">
    <property type="entry name" value="PROKAR_LIPOPROTEIN"/>
    <property type="match status" value="1"/>
</dbReference>
<evidence type="ECO:0000256" key="1">
    <source>
        <dbReference type="ARBA" id="ARBA00004196"/>
    </source>
</evidence>
<feature type="domain" description="Imelysin-like" evidence="4">
    <location>
        <begin position="49"/>
        <end position="350"/>
    </location>
</feature>
<dbReference type="InterPro" id="IPR034984">
    <property type="entry name" value="Imelysin-like_IPPA"/>
</dbReference>
<evidence type="ECO:0000313" key="6">
    <source>
        <dbReference type="Proteomes" id="UP001172083"/>
    </source>
</evidence>
<dbReference type="InterPro" id="IPR018976">
    <property type="entry name" value="Imelysin-like"/>
</dbReference>
<evidence type="ECO:0000313" key="5">
    <source>
        <dbReference type="EMBL" id="MDN5211516.1"/>
    </source>
</evidence>
<gene>
    <name evidence="5" type="ORF">QQ020_05625</name>
</gene>
<dbReference type="Gene3D" id="1.20.1420.20">
    <property type="entry name" value="M75 peptidase, HXXE motif"/>
    <property type="match status" value="1"/>
</dbReference>
<feature type="signal peptide" evidence="3">
    <location>
        <begin position="1"/>
        <end position="21"/>
    </location>
</feature>
<organism evidence="5 6">
    <name type="scientific">Agaribacillus aureus</name>
    <dbReference type="NCBI Taxonomy" id="3051825"/>
    <lineage>
        <taxon>Bacteria</taxon>
        <taxon>Pseudomonadati</taxon>
        <taxon>Bacteroidota</taxon>
        <taxon>Cytophagia</taxon>
        <taxon>Cytophagales</taxon>
        <taxon>Splendidivirgaceae</taxon>
        <taxon>Agaribacillus</taxon>
    </lineage>
</organism>
<dbReference type="InterPro" id="IPR038352">
    <property type="entry name" value="Imelysin_sf"/>
</dbReference>
<dbReference type="Pfam" id="PF09375">
    <property type="entry name" value="Peptidase_M75"/>
    <property type="match status" value="1"/>
</dbReference>
<keyword evidence="6" id="KW-1185">Reference proteome</keyword>
<proteinExistence type="predicted"/>
<evidence type="ECO:0000256" key="3">
    <source>
        <dbReference type="SAM" id="SignalP"/>
    </source>
</evidence>
<protein>
    <submittedName>
        <fullName evidence="5">Imelysin family protein</fullName>
    </submittedName>
</protein>
<evidence type="ECO:0000256" key="2">
    <source>
        <dbReference type="ARBA" id="ARBA00022729"/>
    </source>
</evidence>
<keyword evidence="2 3" id="KW-0732">Signal</keyword>
<dbReference type="CDD" id="cd14659">
    <property type="entry name" value="Imelysin-like_IPPA"/>
    <property type="match status" value="1"/>
</dbReference>
<dbReference type="EMBL" id="JAUJEB010000001">
    <property type="protein sequence ID" value="MDN5211516.1"/>
    <property type="molecule type" value="Genomic_DNA"/>
</dbReference>
<name>A0ABT8L2P6_9BACT</name>
<sequence>MRKTNLILLPVLLLTIGFVVSCGDDNEGPTTPDTFDRKAMLENIGQNIILPGYQRLQGSVWDLQTAVGAFVDNPSASTLSDARSKFNDAYLKWQAVSFYEIGEAEKVFLRGSYNTFPANTITINSNISSGSYNLDAVSNIDAVGLPTIDYLLNGIGDNDDDIIAAFTGDADAGNRGTYLKDLLAAMKTKIDQVHGNWPADQGNFIGSFVAADGTDVGSSLGMLVNALNFHYERFTRDNKIGKPLGIRSLGIPIPANVEARYSRQSIALAVANLEAIRDFYLGQGEQDGLGLHDNLLALESKYEDRLLGNAIKEQMDLAISKVQAIPEPFADTVENNPDPASDAYQELQKLLVLIKADMPSALGVLITYQDNDGD</sequence>
<comment type="caution">
    <text evidence="5">The sequence shown here is derived from an EMBL/GenBank/DDBJ whole genome shotgun (WGS) entry which is preliminary data.</text>
</comment>
<dbReference type="Proteomes" id="UP001172083">
    <property type="component" value="Unassembled WGS sequence"/>
</dbReference>
<accession>A0ABT8L2P6</accession>
<dbReference type="RefSeq" id="WP_346756848.1">
    <property type="nucleotide sequence ID" value="NZ_JAUJEB010000001.1"/>
</dbReference>